<feature type="region of interest" description="Disordered" evidence="1">
    <location>
        <begin position="1"/>
        <end position="300"/>
    </location>
</feature>
<name>A0AAD6XLF6_9AGAR</name>
<proteinExistence type="predicted"/>
<dbReference type="Proteomes" id="UP001222325">
    <property type="component" value="Unassembled WGS sequence"/>
</dbReference>
<feature type="compositionally biased region" description="Basic and acidic residues" evidence="1">
    <location>
        <begin position="280"/>
        <end position="300"/>
    </location>
</feature>
<dbReference type="EMBL" id="JARJCN010000125">
    <property type="protein sequence ID" value="KAJ7071769.1"/>
    <property type="molecule type" value="Genomic_DNA"/>
</dbReference>
<organism evidence="2 3">
    <name type="scientific">Mycena belliarum</name>
    <dbReference type="NCBI Taxonomy" id="1033014"/>
    <lineage>
        <taxon>Eukaryota</taxon>
        <taxon>Fungi</taxon>
        <taxon>Dikarya</taxon>
        <taxon>Basidiomycota</taxon>
        <taxon>Agaricomycotina</taxon>
        <taxon>Agaricomycetes</taxon>
        <taxon>Agaricomycetidae</taxon>
        <taxon>Agaricales</taxon>
        <taxon>Marasmiineae</taxon>
        <taxon>Mycenaceae</taxon>
        <taxon>Mycena</taxon>
    </lineage>
</organism>
<evidence type="ECO:0000313" key="3">
    <source>
        <dbReference type="Proteomes" id="UP001222325"/>
    </source>
</evidence>
<comment type="caution">
    <text evidence="2">The sequence shown here is derived from an EMBL/GenBank/DDBJ whole genome shotgun (WGS) entry which is preliminary data.</text>
</comment>
<protein>
    <submittedName>
        <fullName evidence="2">Uncharacterized protein</fullName>
    </submittedName>
</protein>
<feature type="compositionally biased region" description="Acidic residues" evidence="1">
    <location>
        <begin position="63"/>
        <end position="81"/>
    </location>
</feature>
<feature type="compositionally biased region" description="Acidic residues" evidence="1">
    <location>
        <begin position="115"/>
        <end position="131"/>
    </location>
</feature>
<sequence length="427" mass="46503">MADAQKRTRSRPVGSAKAKTDNKVSSDEPAPRGPKDLAYKASKVRATTGPPPTTRAKSKGAVEEEEEEEEEESEEEVDDGLGSDRLAGATEPGKGEEAPARVLKPISHWQPVFEPEAEEEEDEEGWYDEPNGEGPSSAGADTSPPPQPQSSPLGPKGGKTPPARRARAACNQQGHDAGEGQGTREAPRQVVRHAARQRATSADSPGSALKPPPKKKTKKAPPPTPSIDAADQIMEDLPSPPRRRKGARRVSFSEPEHEPGDQGTPASAYDRHFPHLSPASDKRQRPPQRSPEDWDHDSDNDKITLTRAQLTQLIASSSVDKMAVLTKAGDGRSSEKKSLFPGLGNIKSPGLANSKILGNPGHLTIEIAFWRLLGFHTYIRHPEDSLYDRSTGEWFCNKYLSVKIMAWMDQILPETNFCHITGLNLLM</sequence>
<dbReference type="AlphaFoldDB" id="A0AAD6XLF6"/>
<feature type="compositionally biased region" description="Basic and acidic residues" evidence="1">
    <location>
        <begin position="18"/>
        <end position="38"/>
    </location>
</feature>
<keyword evidence="3" id="KW-1185">Reference proteome</keyword>
<gene>
    <name evidence="2" type="ORF">B0H15DRAFT_807012</name>
</gene>
<evidence type="ECO:0000256" key="1">
    <source>
        <dbReference type="SAM" id="MobiDB-lite"/>
    </source>
</evidence>
<accession>A0AAD6XLF6</accession>
<reference evidence="2" key="1">
    <citation type="submission" date="2023-03" db="EMBL/GenBank/DDBJ databases">
        <title>Massive genome expansion in bonnet fungi (Mycena s.s.) driven by repeated elements and novel gene families across ecological guilds.</title>
        <authorList>
            <consortium name="Lawrence Berkeley National Laboratory"/>
            <person name="Harder C.B."/>
            <person name="Miyauchi S."/>
            <person name="Viragh M."/>
            <person name="Kuo A."/>
            <person name="Thoen E."/>
            <person name="Andreopoulos B."/>
            <person name="Lu D."/>
            <person name="Skrede I."/>
            <person name="Drula E."/>
            <person name="Henrissat B."/>
            <person name="Morin E."/>
            <person name="Kohler A."/>
            <person name="Barry K."/>
            <person name="LaButti K."/>
            <person name="Morin E."/>
            <person name="Salamov A."/>
            <person name="Lipzen A."/>
            <person name="Mereny Z."/>
            <person name="Hegedus B."/>
            <person name="Baldrian P."/>
            <person name="Stursova M."/>
            <person name="Weitz H."/>
            <person name="Taylor A."/>
            <person name="Grigoriev I.V."/>
            <person name="Nagy L.G."/>
            <person name="Martin F."/>
            <person name="Kauserud H."/>
        </authorList>
    </citation>
    <scope>NUCLEOTIDE SEQUENCE</scope>
    <source>
        <strain evidence="2">CBHHK173m</strain>
    </source>
</reference>
<evidence type="ECO:0000313" key="2">
    <source>
        <dbReference type="EMBL" id="KAJ7071769.1"/>
    </source>
</evidence>